<evidence type="ECO:0000256" key="12">
    <source>
        <dbReference type="PROSITE-ProRule" id="PRU00169"/>
    </source>
</evidence>
<dbReference type="STRING" id="692370.A6F68_00059"/>
<protein>
    <recommendedName>
        <fullName evidence="2">histidine kinase</fullName>
        <ecNumber evidence="2">2.7.13.3</ecNumber>
    </recommendedName>
</protein>
<dbReference type="InterPro" id="IPR003018">
    <property type="entry name" value="GAF"/>
</dbReference>
<dbReference type="PRINTS" id="PR01033">
    <property type="entry name" value="PHYTOCHROME"/>
</dbReference>
<dbReference type="Pfam" id="PF00072">
    <property type="entry name" value="Response_reg"/>
    <property type="match status" value="1"/>
</dbReference>
<evidence type="ECO:0000256" key="1">
    <source>
        <dbReference type="ARBA" id="ARBA00000085"/>
    </source>
</evidence>
<dbReference type="GO" id="GO:0004673">
    <property type="term" value="F:protein histidine kinase activity"/>
    <property type="evidence" value="ECO:0007669"/>
    <property type="project" value="UniProtKB-EC"/>
</dbReference>
<feature type="modified residue" description="4-aspartylphosphate" evidence="12">
    <location>
        <position position="790"/>
    </location>
</feature>
<dbReference type="Pfam" id="PF07536">
    <property type="entry name" value="HWE_HK"/>
    <property type="match status" value="1"/>
</dbReference>
<sequence>MNTMYTTVDLTNCDREPIHLLGRIQPFGALVAVNADWMVAQYSENFDAILDAQTTIAPGMRIADLFLPEAVGALRATLGQMRGSDSVERIFGLILTVGGAPFDVAVHSTGPLTIIEIEPHDAAGFASHVGTLRAIMAELETCGETMALCREAAGQMKRLLGFDRVMVYKFHEDLSGEVVAEAREPHLESYFGLRYPKTDIPAQARALYLRNPFRIISDVNEDGVPILPGVSIEGAPIDLSLSTLRAVSPIHLEYLRNMGVEASLSISIVVRGKLWGLFACHHYAPRVLPYSLRTVAELFSQLFSLLLDRVLTDTGTRLSAKGRELHDRLMARLAGGVPLLDSLPTLEAVIGDIVQHDGSSIYIDGVYKSRGCGPTEEQFMALIPALNSASTSRVFASNELAARIPAAQAFADKVVGAMVVPVSRRPRDYFVLWRRELPQVVTWAGNPEKPVEYGPSGSRLTPRKSFEAWQQSVNGKSAEWAEDECQIAESLRVTLLEVILRLTDEAVQDRARAQEQQELLIAELNHRVRNILNLIRSLISQTRREATDVASFSDLIGGRIGALATAHDHITKGNWSPASFKDLVADEARAYLGGKEDRVSVNGDDVLIAPEAYTVVALVMHEMMTNSVKYGALCDSRGTIAIDLSRDRNGDLEIAWTERGGPAVQAPQRRGFGSTITERSIPYELRGEAQVQYKLGGVEARFVIPQRFVRAGAAASGDGAGAGAAKATNAAAAPGEIPEHVLVVEDSMIIAMDTEDSLRSLGVKTVTTASNVNQALASIEQDPPELAILDYNLGTETSDPVAAQLRERGIPFVMASGYGELEDSLDEFGAFALLKKPYGKAEIAAVLGRQAA</sequence>
<keyword evidence="4 12" id="KW-0597">Phosphoprotein</keyword>
<dbReference type="GO" id="GO:0009881">
    <property type="term" value="F:photoreceptor activity"/>
    <property type="evidence" value="ECO:0007669"/>
    <property type="project" value="UniProtKB-KW"/>
</dbReference>
<dbReference type="GO" id="GO:0000160">
    <property type="term" value="P:phosphorelay signal transduction system"/>
    <property type="evidence" value="ECO:0007669"/>
    <property type="project" value="InterPro"/>
</dbReference>
<dbReference type="Gene3D" id="3.30.450.40">
    <property type="match status" value="1"/>
</dbReference>
<dbReference type="Gene3D" id="3.40.50.2300">
    <property type="match status" value="1"/>
</dbReference>
<comment type="catalytic activity">
    <reaction evidence="1">
        <text>ATP + protein L-histidine = ADP + protein N-phospho-L-histidine.</text>
        <dbReference type="EC" id="2.7.13.3"/>
    </reaction>
</comment>
<reference evidence="15 16" key="1">
    <citation type="submission" date="2016-07" db="EMBL/GenBank/DDBJ databases">
        <title>Complete genome sequence of Altererythrobacter dongtanensis KCTC 22672, a type strain with esterase isolated from tidal flat.</title>
        <authorList>
            <person name="Cheng H."/>
            <person name="Wu Y.-H."/>
            <person name="Zhou P."/>
            <person name="Huo Y.-Y."/>
            <person name="Wang C.-S."/>
            <person name="Xu X.-W."/>
        </authorList>
    </citation>
    <scope>NUCLEOTIDE SEQUENCE [LARGE SCALE GENOMIC DNA]</scope>
    <source>
        <strain evidence="15 16">KCTC 22672</strain>
    </source>
</reference>
<accession>A0A1B2A958</accession>
<evidence type="ECO:0000256" key="8">
    <source>
        <dbReference type="ARBA" id="ARBA00022777"/>
    </source>
</evidence>
<dbReference type="Gene3D" id="3.30.450.20">
    <property type="entry name" value="PAS domain"/>
    <property type="match status" value="1"/>
</dbReference>
<dbReference type="SMART" id="SM00911">
    <property type="entry name" value="HWE_HK"/>
    <property type="match status" value="1"/>
</dbReference>
<dbReference type="PANTHER" id="PTHR41523:SF8">
    <property type="entry name" value="ETHYLENE RESPONSE SENSOR PROTEIN"/>
    <property type="match status" value="1"/>
</dbReference>
<evidence type="ECO:0000256" key="10">
    <source>
        <dbReference type="ARBA" id="ARBA00022991"/>
    </source>
</evidence>
<evidence type="ECO:0000259" key="14">
    <source>
        <dbReference type="PROSITE" id="PS50110"/>
    </source>
</evidence>
<dbReference type="SMART" id="SM00065">
    <property type="entry name" value="GAF"/>
    <property type="match status" value="1"/>
</dbReference>
<dbReference type="InterPro" id="IPR001294">
    <property type="entry name" value="Phytochrome"/>
</dbReference>
<evidence type="ECO:0000256" key="7">
    <source>
        <dbReference type="ARBA" id="ARBA00022741"/>
    </source>
</evidence>
<keyword evidence="3" id="KW-0600">Photoreceptor protein</keyword>
<evidence type="ECO:0000259" key="13">
    <source>
        <dbReference type="PROSITE" id="PS50046"/>
    </source>
</evidence>
<dbReference type="GO" id="GO:0006355">
    <property type="term" value="P:regulation of DNA-templated transcription"/>
    <property type="evidence" value="ECO:0007669"/>
    <property type="project" value="InterPro"/>
</dbReference>
<dbReference type="Proteomes" id="UP000092932">
    <property type="component" value="Chromosome"/>
</dbReference>
<proteinExistence type="predicted"/>
<organism evidence="15 16">
    <name type="scientific">Tsuneonella dongtanensis</name>
    <dbReference type="NCBI Taxonomy" id="692370"/>
    <lineage>
        <taxon>Bacteria</taxon>
        <taxon>Pseudomonadati</taxon>
        <taxon>Pseudomonadota</taxon>
        <taxon>Alphaproteobacteria</taxon>
        <taxon>Sphingomonadales</taxon>
        <taxon>Erythrobacteraceae</taxon>
        <taxon>Tsuneonella</taxon>
    </lineage>
</organism>
<evidence type="ECO:0000313" key="16">
    <source>
        <dbReference type="Proteomes" id="UP000092932"/>
    </source>
</evidence>
<dbReference type="InterPro" id="IPR013654">
    <property type="entry name" value="PAS_2"/>
</dbReference>
<dbReference type="InterPro" id="IPR036890">
    <property type="entry name" value="HATPase_C_sf"/>
</dbReference>
<evidence type="ECO:0000256" key="3">
    <source>
        <dbReference type="ARBA" id="ARBA00022543"/>
    </source>
</evidence>
<dbReference type="InterPro" id="IPR009219">
    <property type="entry name" value="Bactrphtchr_CheY"/>
</dbReference>
<dbReference type="KEGG" id="ado:A6F68_00059"/>
<dbReference type="InterPro" id="IPR016132">
    <property type="entry name" value="Phyto_chromo_attachment"/>
</dbReference>
<dbReference type="PANTHER" id="PTHR41523">
    <property type="entry name" value="TWO-COMPONENT SYSTEM SENSOR PROTEIN"/>
    <property type="match status" value="1"/>
</dbReference>
<dbReference type="SUPFAM" id="SSF55785">
    <property type="entry name" value="PYP-like sensor domain (PAS domain)"/>
    <property type="match status" value="1"/>
</dbReference>
<dbReference type="AlphaFoldDB" id="A0A1B2A958"/>
<dbReference type="PROSITE" id="PS50110">
    <property type="entry name" value="RESPONSE_REGULATORY"/>
    <property type="match status" value="1"/>
</dbReference>
<keyword evidence="11" id="KW-0675">Receptor</keyword>
<dbReference type="Gene3D" id="3.30.450.270">
    <property type="match status" value="1"/>
</dbReference>
<dbReference type="RefSeq" id="WP_067674705.1">
    <property type="nucleotide sequence ID" value="NZ_CP016591.1"/>
</dbReference>
<evidence type="ECO:0000313" key="15">
    <source>
        <dbReference type="EMBL" id="ANY18595.1"/>
    </source>
</evidence>
<dbReference type="PIRSF" id="PIRSF036397">
    <property type="entry name" value="Bactrphtchrm_rec"/>
    <property type="match status" value="1"/>
</dbReference>
<dbReference type="EC" id="2.7.13.3" evidence="2"/>
<keyword evidence="7" id="KW-0547">Nucleotide-binding</keyword>
<keyword evidence="16" id="KW-1185">Reference proteome</keyword>
<dbReference type="InterPro" id="IPR001789">
    <property type="entry name" value="Sig_transdc_resp-reg_receiver"/>
</dbReference>
<dbReference type="Pfam" id="PF01590">
    <property type="entry name" value="GAF"/>
    <property type="match status" value="1"/>
</dbReference>
<keyword evidence="9" id="KW-0067">ATP-binding</keyword>
<name>A0A1B2A958_9SPHN</name>
<evidence type="ECO:0000256" key="5">
    <source>
        <dbReference type="ARBA" id="ARBA00022606"/>
    </source>
</evidence>
<keyword evidence="5" id="KW-0716">Sensory transduction</keyword>
<keyword evidence="6 15" id="KW-0808">Transferase</keyword>
<dbReference type="GO" id="GO:0005524">
    <property type="term" value="F:ATP binding"/>
    <property type="evidence" value="ECO:0007669"/>
    <property type="project" value="UniProtKB-KW"/>
</dbReference>
<dbReference type="InterPro" id="IPR043150">
    <property type="entry name" value="Phytochrome_PHY_sf"/>
</dbReference>
<evidence type="ECO:0000256" key="6">
    <source>
        <dbReference type="ARBA" id="ARBA00022679"/>
    </source>
</evidence>
<dbReference type="OrthoDB" id="136506at2"/>
<evidence type="ECO:0000256" key="2">
    <source>
        <dbReference type="ARBA" id="ARBA00012438"/>
    </source>
</evidence>
<dbReference type="SMART" id="SM00448">
    <property type="entry name" value="REC"/>
    <property type="match status" value="1"/>
</dbReference>
<keyword evidence="10" id="KW-0157">Chromophore</keyword>
<dbReference type="SUPFAM" id="SSF55781">
    <property type="entry name" value="GAF domain-like"/>
    <property type="match status" value="2"/>
</dbReference>
<keyword evidence="8" id="KW-0418">Kinase</keyword>
<feature type="domain" description="Phytochrome chromophore attachment site" evidence="13">
    <location>
        <begin position="144"/>
        <end position="301"/>
    </location>
</feature>
<dbReference type="Pfam" id="PF00360">
    <property type="entry name" value="PHY"/>
    <property type="match status" value="1"/>
</dbReference>
<dbReference type="GO" id="GO:0009584">
    <property type="term" value="P:detection of visible light"/>
    <property type="evidence" value="ECO:0007669"/>
    <property type="project" value="InterPro"/>
</dbReference>
<evidence type="ECO:0000256" key="4">
    <source>
        <dbReference type="ARBA" id="ARBA00022553"/>
    </source>
</evidence>
<dbReference type="EMBL" id="CP016591">
    <property type="protein sequence ID" value="ANY18595.1"/>
    <property type="molecule type" value="Genomic_DNA"/>
</dbReference>
<dbReference type="PATRIC" id="fig|692370.5.peg.62"/>
<evidence type="ECO:0000256" key="11">
    <source>
        <dbReference type="ARBA" id="ARBA00023170"/>
    </source>
</evidence>
<dbReference type="InterPro" id="IPR035965">
    <property type="entry name" value="PAS-like_dom_sf"/>
</dbReference>
<dbReference type="InterPro" id="IPR029016">
    <property type="entry name" value="GAF-like_dom_sf"/>
</dbReference>
<dbReference type="SUPFAM" id="SSF52172">
    <property type="entry name" value="CheY-like"/>
    <property type="match status" value="1"/>
</dbReference>
<dbReference type="InterPro" id="IPR013515">
    <property type="entry name" value="Phytochrome_cen-reg"/>
</dbReference>
<dbReference type="InterPro" id="IPR011006">
    <property type="entry name" value="CheY-like_superfamily"/>
</dbReference>
<evidence type="ECO:0000256" key="9">
    <source>
        <dbReference type="ARBA" id="ARBA00022840"/>
    </source>
</evidence>
<gene>
    <name evidence="15" type="primary">bphP</name>
    <name evidence="15" type="ORF">A6F68_00059</name>
</gene>
<dbReference type="Gene3D" id="3.30.565.10">
    <property type="entry name" value="Histidine kinase-like ATPase, C-terminal domain"/>
    <property type="match status" value="1"/>
</dbReference>
<dbReference type="InterPro" id="IPR011102">
    <property type="entry name" value="Sig_transdc_His_kinase_HWE"/>
</dbReference>
<dbReference type="Pfam" id="PF08446">
    <property type="entry name" value="PAS_2"/>
    <property type="match status" value="1"/>
</dbReference>
<feature type="domain" description="Response regulatory" evidence="14">
    <location>
        <begin position="740"/>
        <end position="851"/>
    </location>
</feature>
<dbReference type="PROSITE" id="PS50046">
    <property type="entry name" value="PHYTOCHROME_2"/>
    <property type="match status" value="1"/>
</dbReference>